<dbReference type="Pfam" id="PF11174">
    <property type="entry name" value="DUF2970"/>
    <property type="match status" value="1"/>
</dbReference>
<dbReference type="InterPro" id="IPR021344">
    <property type="entry name" value="DUF2970"/>
</dbReference>
<proteinExistence type="predicted"/>
<evidence type="ECO:0000256" key="1">
    <source>
        <dbReference type="SAM" id="Phobius"/>
    </source>
</evidence>
<reference evidence="2 3" key="1">
    <citation type="submission" date="2016-10" db="EMBL/GenBank/DDBJ databases">
        <title>Complete genome sequences of three Cupriavidus strains isolated from various Malaysian environments.</title>
        <authorList>
            <person name="Abdullah A.A.-A."/>
            <person name="Shafie N.A.H."/>
            <person name="Lau N.S."/>
        </authorList>
    </citation>
    <scope>NUCLEOTIDE SEQUENCE [LARGE SCALE GENOMIC DNA]</scope>
    <source>
        <strain evidence="2 3">USMAA1020</strain>
    </source>
</reference>
<keyword evidence="1" id="KW-0472">Membrane</keyword>
<evidence type="ECO:0000313" key="2">
    <source>
        <dbReference type="EMBL" id="AOZ06316.1"/>
    </source>
</evidence>
<organism evidence="2 3">
    <name type="scientific">Cupriavidus malaysiensis</name>
    <dbReference type="NCBI Taxonomy" id="367825"/>
    <lineage>
        <taxon>Bacteria</taxon>
        <taxon>Pseudomonadati</taxon>
        <taxon>Pseudomonadota</taxon>
        <taxon>Betaproteobacteria</taxon>
        <taxon>Burkholderiales</taxon>
        <taxon>Burkholderiaceae</taxon>
        <taxon>Cupriavidus</taxon>
    </lineage>
</organism>
<sequence>MHPLRLVSAVLWGFLGLRRGSEHQRDLQSLKPVHLLATGIALAGVLVLCLLMLARWAVAHA</sequence>
<accession>A0ABM6F4G0</accession>
<dbReference type="Proteomes" id="UP000177515">
    <property type="component" value="Chromosome 1"/>
</dbReference>
<feature type="transmembrane region" description="Helical" evidence="1">
    <location>
        <begin position="36"/>
        <end position="58"/>
    </location>
</feature>
<name>A0ABM6F4G0_9BURK</name>
<dbReference type="RefSeq" id="WP_071012766.1">
    <property type="nucleotide sequence ID" value="NZ_CP017754.1"/>
</dbReference>
<evidence type="ECO:0000313" key="3">
    <source>
        <dbReference type="Proteomes" id="UP000177515"/>
    </source>
</evidence>
<keyword evidence="1" id="KW-1133">Transmembrane helix</keyword>
<gene>
    <name evidence="2" type="ORF">BKK80_11105</name>
</gene>
<dbReference type="EMBL" id="CP017754">
    <property type="protein sequence ID" value="AOZ06316.1"/>
    <property type="molecule type" value="Genomic_DNA"/>
</dbReference>
<keyword evidence="1" id="KW-0812">Transmembrane</keyword>
<keyword evidence="3" id="KW-1185">Reference proteome</keyword>
<protein>
    <submittedName>
        <fullName evidence="2">Alcohol dehydrogenase</fullName>
    </submittedName>
</protein>